<dbReference type="PANTHER" id="PTHR48139:SF1">
    <property type="entry name" value="FIBROUS SHEATH CABYR-BINDING PROTEIN"/>
    <property type="match status" value="1"/>
</dbReference>
<dbReference type="Proteomes" id="UP001172102">
    <property type="component" value="Unassembled WGS sequence"/>
</dbReference>
<dbReference type="Pfam" id="PF25289">
    <property type="entry name" value="DUF7877"/>
    <property type="match status" value="1"/>
</dbReference>
<feature type="region of interest" description="Disordered" evidence="1">
    <location>
        <begin position="579"/>
        <end position="856"/>
    </location>
</feature>
<dbReference type="Pfam" id="PF25009">
    <property type="entry name" value="DUF7785"/>
    <property type="match status" value="1"/>
</dbReference>
<accession>A0AA40B0S4</accession>
<keyword evidence="5" id="KW-1185">Reference proteome</keyword>
<feature type="compositionally biased region" description="Low complexity" evidence="1">
    <location>
        <begin position="583"/>
        <end position="596"/>
    </location>
</feature>
<feature type="compositionally biased region" description="Low complexity" evidence="1">
    <location>
        <begin position="1007"/>
        <end position="1023"/>
    </location>
</feature>
<protein>
    <submittedName>
        <fullName evidence="4">Uncharacterized protein</fullName>
    </submittedName>
</protein>
<sequence length="1042" mass="114449">MASPTVAAPPVNGAAALSRSDSPASTNSSIKRKRDASDDGDADLERHEPSKPTVNGVHKFPDQNPLIHDFFDVLQSYDTGATSLLKRALPDSFSDSEPLAKRTKSEDDSKPITIAEKITQDAYHILDDLFSDVAQAVKAQLKELEATVPETNPTANDEAIANVVAFRTKAFDLYRRELAYPNLPRPLKPGVLREPLPPSAYGGVVLSTVALAPTMKPLFSSLQNASTPDGVIKPIGENALPNVVTTTQVLPENVVTGDKSTRIPTLGELFPSPRNLPPLQPPKAPKNTTKSNVLTFYHPELTEKSKYRSGTYFSQNISTGHWLDYSNATPTMHAKTRQRERAQSLAGHKPSSTELEMSEMEALFRGAFSTFAPSKDDSAAIIPSRQVSRIWWQRVGRRNFEKLTDMDASEDDSGDTAAADSTTTAVEFDEEQVKSIIENWDESAIDPALSDPSSMDGVFAKKSDEEKDTDDLLEEVSDMIETLASYQRNRNLTLPTSQDRYSADPVNGDMLRNGNLSHQPTEEEAEAYKMLKTQLKLIVNTLPPYAVARLNSDRLAELNVSTRIEIRTDEYKGVMEEDEPARLARQAAQAAASSSQRQHRVSSVPAASPYPNQHAQYPGHFTPSARPIAQQYPQTPVRPQVPNMYQRPPSTVPLPQQHQSHQRPQPPPTQYRPQQNSFGGYAPQLAKAQTPYGHSNMVPYAASPTQPRMQQQPNYNMGPAPAQNQRYPPNYPSGYQQPHQQPHQQIHPQHVQHPPHLQHAQHSPHPQHTPHHAPIPQQVQQHPQQHAPQHMQQHAQHPQHPQQQGYSPYANGGQMPRTMSPQVPPPLGYGQSPTPPQQHHQMARPYPSPGMPPNPVQQRPGQYMGPGPQPGMIQGGGRPPNLTGYATVMPEVQQRQVMEQARARADAEQRVSGHMGKVQGEVVGLAGIGLGGTYDVHKIAAAKAMQMGNNGMSPSPKMSMHGGPSPVNGGPQPSPSPLMAQHGQHGMPSPMQGQIHHRQSPVPLPVQGQHSQHAQLQQQQQQHGVPSPLMAQAQMQGFKPQA</sequence>
<feature type="compositionally biased region" description="Low complexity" evidence="1">
    <location>
        <begin position="653"/>
        <end position="663"/>
    </location>
</feature>
<feature type="compositionally biased region" description="Pro residues" evidence="1">
    <location>
        <begin position="846"/>
        <end position="855"/>
    </location>
</feature>
<dbReference type="InterPro" id="IPR057199">
    <property type="entry name" value="DUF7877"/>
</dbReference>
<evidence type="ECO:0000259" key="3">
    <source>
        <dbReference type="Pfam" id="PF25289"/>
    </source>
</evidence>
<dbReference type="AlphaFoldDB" id="A0AA40B0S4"/>
<evidence type="ECO:0000259" key="2">
    <source>
        <dbReference type="Pfam" id="PF25009"/>
    </source>
</evidence>
<feature type="domain" description="DUF7877" evidence="3">
    <location>
        <begin position="63"/>
        <end position="172"/>
    </location>
</feature>
<evidence type="ECO:0000313" key="4">
    <source>
        <dbReference type="EMBL" id="KAK0725402.1"/>
    </source>
</evidence>
<feature type="compositionally biased region" description="Pro residues" evidence="1">
    <location>
        <begin position="274"/>
        <end position="284"/>
    </location>
</feature>
<comment type="caution">
    <text evidence="4">The sequence shown here is derived from an EMBL/GenBank/DDBJ whole genome shotgun (WGS) entry which is preliminary data.</text>
</comment>
<dbReference type="InterPro" id="IPR056687">
    <property type="entry name" value="DUF7785"/>
</dbReference>
<feature type="region of interest" description="Disordered" evidence="1">
    <location>
        <begin position="258"/>
        <end position="290"/>
    </location>
</feature>
<dbReference type="EMBL" id="JAUKUA010000002">
    <property type="protein sequence ID" value="KAK0725402.1"/>
    <property type="molecule type" value="Genomic_DNA"/>
</dbReference>
<name>A0AA40B0S4_9PEZI</name>
<feature type="compositionally biased region" description="Polar residues" evidence="1">
    <location>
        <begin position="703"/>
        <end position="715"/>
    </location>
</feature>
<feature type="domain" description="DUF7785" evidence="2">
    <location>
        <begin position="466"/>
        <end position="566"/>
    </location>
</feature>
<feature type="compositionally biased region" description="Low complexity" evidence="1">
    <location>
        <begin position="415"/>
        <end position="425"/>
    </location>
</feature>
<feature type="region of interest" description="Disordered" evidence="1">
    <location>
        <begin position="948"/>
        <end position="1042"/>
    </location>
</feature>
<organism evidence="4 5">
    <name type="scientific">Lasiosphaeris hirsuta</name>
    <dbReference type="NCBI Taxonomy" id="260670"/>
    <lineage>
        <taxon>Eukaryota</taxon>
        <taxon>Fungi</taxon>
        <taxon>Dikarya</taxon>
        <taxon>Ascomycota</taxon>
        <taxon>Pezizomycotina</taxon>
        <taxon>Sordariomycetes</taxon>
        <taxon>Sordariomycetidae</taxon>
        <taxon>Sordariales</taxon>
        <taxon>Lasiosphaeriaceae</taxon>
        <taxon>Lasiosphaeris</taxon>
    </lineage>
</organism>
<feature type="compositionally biased region" description="Polar residues" evidence="1">
    <location>
        <begin position="19"/>
        <end position="29"/>
    </location>
</feature>
<feature type="region of interest" description="Disordered" evidence="1">
    <location>
        <begin position="1"/>
        <end position="61"/>
    </location>
</feature>
<gene>
    <name evidence="4" type="ORF">B0H67DRAFT_550978</name>
</gene>
<feature type="region of interest" description="Disordered" evidence="1">
    <location>
        <begin position="406"/>
        <end position="428"/>
    </location>
</feature>
<reference evidence="4" key="1">
    <citation type="submission" date="2023-06" db="EMBL/GenBank/DDBJ databases">
        <title>Genome-scale phylogeny and comparative genomics of the fungal order Sordariales.</title>
        <authorList>
            <consortium name="Lawrence Berkeley National Laboratory"/>
            <person name="Hensen N."/>
            <person name="Bonometti L."/>
            <person name="Westerberg I."/>
            <person name="Brannstrom I.O."/>
            <person name="Guillou S."/>
            <person name="Cros-Aarteil S."/>
            <person name="Calhoun S."/>
            <person name="Haridas S."/>
            <person name="Kuo A."/>
            <person name="Mondo S."/>
            <person name="Pangilinan J."/>
            <person name="Riley R."/>
            <person name="Labutti K."/>
            <person name="Andreopoulos B."/>
            <person name="Lipzen A."/>
            <person name="Chen C."/>
            <person name="Yanf M."/>
            <person name="Daum C."/>
            <person name="Ng V."/>
            <person name="Clum A."/>
            <person name="Steindorff A."/>
            <person name="Ohm R."/>
            <person name="Martin F."/>
            <person name="Silar P."/>
            <person name="Natvig D."/>
            <person name="Lalanne C."/>
            <person name="Gautier V."/>
            <person name="Ament-Velasquez S.L."/>
            <person name="Kruys A."/>
            <person name="Hutchinson M.I."/>
            <person name="Powell A.J."/>
            <person name="Barry K."/>
            <person name="Miller A.N."/>
            <person name="Grigoriev I.V."/>
            <person name="Debuchy R."/>
            <person name="Gladieux P."/>
            <person name="Thoren M.H."/>
            <person name="Johannesson H."/>
        </authorList>
    </citation>
    <scope>NUCLEOTIDE SEQUENCE</scope>
    <source>
        <strain evidence="4">SMH4607-1</strain>
    </source>
</reference>
<evidence type="ECO:0000313" key="5">
    <source>
        <dbReference type="Proteomes" id="UP001172102"/>
    </source>
</evidence>
<proteinExistence type="predicted"/>
<dbReference type="PANTHER" id="PTHR48139">
    <property type="entry name" value="SI:DKEY-56M19.5"/>
    <property type="match status" value="1"/>
</dbReference>
<evidence type="ECO:0000256" key="1">
    <source>
        <dbReference type="SAM" id="MobiDB-lite"/>
    </source>
</evidence>
<feature type="compositionally biased region" description="Low complexity" evidence="1">
    <location>
        <begin position="736"/>
        <end position="804"/>
    </location>
</feature>